<dbReference type="PANTHER" id="PTHR43585:SF2">
    <property type="entry name" value="ATP-GRASP ENZYME FSQD"/>
    <property type="match status" value="1"/>
</dbReference>
<dbReference type="RefSeq" id="WP_313913832.1">
    <property type="nucleotide sequence ID" value="NZ_CP135076.1"/>
</dbReference>
<dbReference type="Gene3D" id="3.30.470.20">
    <property type="entry name" value="ATP-grasp fold, B domain"/>
    <property type="match status" value="1"/>
</dbReference>
<evidence type="ECO:0000256" key="1">
    <source>
        <dbReference type="ARBA" id="ARBA00022598"/>
    </source>
</evidence>
<dbReference type="PANTHER" id="PTHR43585">
    <property type="entry name" value="FUMIPYRROLE BIOSYNTHESIS PROTEIN C"/>
    <property type="match status" value="1"/>
</dbReference>
<organism evidence="6 7">
    <name type="scientific">Stakelama saccharophila</name>
    <dbReference type="NCBI Taxonomy" id="3075605"/>
    <lineage>
        <taxon>Bacteria</taxon>
        <taxon>Pseudomonadati</taxon>
        <taxon>Pseudomonadota</taxon>
        <taxon>Alphaproteobacteria</taxon>
        <taxon>Sphingomonadales</taxon>
        <taxon>Sphingomonadaceae</taxon>
        <taxon>Stakelama</taxon>
    </lineage>
</organism>
<proteinExistence type="predicted"/>
<dbReference type="Proteomes" id="UP001302249">
    <property type="component" value="Chromosome"/>
</dbReference>
<reference evidence="6 7" key="1">
    <citation type="submission" date="2023-09" db="EMBL/GenBank/DDBJ databases">
        <authorList>
            <person name="Rey-Velasco X."/>
        </authorList>
    </citation>
    <scope>NUCLEOTIDE SEQUENCE [LARGE SCALE GENOMIC DNA]</scope>
    <source>
        <strain evidence="6 7">W311</strain>
    </source>
</reference>
<dbReference type="EMBL" id="CP135076">
    <property type="protein sequence ID" value="WNO52910.1"/>
    <property type="molecule type" value="Genomic_DNA"/>
</dbReference>
<dbReference type="SUPFAM" id="SSF56059">
    <property type="entry name" value="Glutathione synthetase ATP-binding domain-like"/>
    <property type="match status" value="1"/>
</dbReference>
<dbReference type="PROSITE" id="PS50975">
    <property type="entry name" value="ATP_GRASP"/>
    <property type="match status" value="1"/>
</dbReference>
<dbReference type="InterPro" id="IPR052032">
    <property type="entry name" value="ATP-dep_AA_Ligase"/>
</dbReference>
<feature type="domain" description="ATP-grasp" evidence="5">
    <location>
        <begin position="79"/>
        <end position="323"/>
    </location>
</feature>
<evidence type="ECO:0000256" key="3">
    <source>
        <dbReference type="ARBA" id="ARBA00022840"/>
    </source>
</evidence>
<dbReference type="PROSITE" id="PS00867">
    <property type="entry name" value="CPSASE_2"/>
    <property type="match status" value="1"/>
</dbReference>
<evidence type="ECO:0000256" key="4">
    <source>
        <dbReference type="PROSITE-ProRule" id="PRU00409"/>
    </source>
</evidence>
<evidence type="ECO:0000256" key="2">
    <source>
        <dbReference type="ARBA" id="ARBA00022741"/>
    </source>
</evidence>
<dbReference type="Pfam" id="PF02786">
    <property type="entry name" value="CPSase_L_D2"/>
    <property type="match status" value="1"/>
</dbReference>
<keyword evidence="7" id="KW-1185">Reference proteome</keyword>
<keyword evidence="2 4" id="KW-0547">Nucleotide-binding</keyword>
<name>A0ABZ0B685_9SPHN</name>
<sequence>MKKVFVIGLEPFNLEMLDALVGDEDIEFHEALSADEAVNVDGPFKLHDLIQLAEQRMDEYGPADGILNYWDFPGACLGPMLAKRNGLPGPSLESVATLEHKYWARREMEKVIPEASTRYCAVDPFADDPRSQVDLKYPYWIKPFVSHSSYLGFKISGEEDFNTAIQAIREGIGLFGDPFNEFLDKVDMPEDLKNIGGRHCIAEESIAADAQVTLEGYAFDGDVVVYGAVDSVREGGAGSSFSRYEYPSALPSELIERMSETTKRYLRHVGLDNSAFNVEFFWDRESDRISLLEVNTRLSKSHAPLFRDVDGRSHQKIGLDLALGRRPQFQKGAGDWPYAAKFMVRLFQDGKIKRVPSATEIHHMQTRYPEAMVQVLVEEGQRLSHLAFQDSYSFEVADIFIGGRSNEELVDKYTDMMDCLPFEVDLTAPAPQ</sequence>
<gene>
    <name evidence="6" type="ORF">RPR59_10630</name>
</gene>
<accession>A0ABZ0B685</accession>
<evidence type="ECO:0000313" key="6">
    <source>
        <dbReference type="EMBL" id="WNO52910.1"/>
    </source>
</evidence>
<evidence type="ECO:0000259" key="5">
    <source>
        <dbReference type="PROSITE" id="PS50975"/>
    </source>
</evidence>
<evidence type="ECO:0000313" key="7">
    <source>
        <dbReference type="Proteomes" id="UP001302249"/>
    </source>
</evidence>
<dbReference type="InterPro" id="IPR011761">
    <property type="entry name" value="ATP-grasp"/>
</dbReference>
<protein>
    <recommendedName>
        <fullName evidence="5">ATP-grasp domain-containing protein</fullName>
    </recommendedName>
</protein>
<dbReference type="InterPro" id="IPR005479">
    <property type="entry name" value="CPAse_ATP-bd"/>
</dbReference>
<keyword evidence="1" id="KW-0436">Ligase</keyword>
<keyword evidence="3 4" id="KW-0067">ATP-binding</keyword>